<reference evidence="1 2" key="1">
    <citation type="submission" date="2015-01" db="EMBL/GenBank/DDBJ databases">
        <title>Evolution of Trichinella species and genotypes.</title>
        <authorList>
            <person name="Korhonen P.K."/>
            <person name="Edoardo P."/>
            <person name="Giuseppe L.R."/>
            <person name="Gasser R.B."/>
        </authorList>
    </citation>
    <scope>NUCLEOTIDE SEQUENCE [LARGE SCALE GENOMIC DNA]</scope>
    <source>
        <strain evidence="1">ISS2496</strain>
    </source>
</reference>
<evidence type="ECO:0000313" key="1">
    <source>
        <dbReference type="EMBL" id="KRY08891.1"/>
    </source>
</evidence>
<dbReference type="InterPro" id="IPR036910">
    <property type="entry name" value="HMG_box_dom_sf"/>
</dbReference>
<dbReference type="SUPFAM" id="SSF47095">
    <property type="entry name" value="HMG-box"/>
    <property type="match status" value="1"/>
</dbReference>
<comment type="caution">
    <text evidence="1">The sequence shown here is derived from an EMBL/GenBank/DDBJ whole genome shotgun (WGS) entry which is preliminary data.</text>
</comment>
<keyword evidence="2" id="KW-1185">Reference proteome</keyword>
<protein>
    <submittedName>
        <fullName evidence="1">Uncharacterized protein</fullName>
    </submittedName>
</protein>
<dbReference type="OrthoDB" id="5918868at2759"/>
<gene>
    <name evidence="1" type="ORF">T12_16339</name>
</gene>
<dbReference type="AlphaFoldDB" id="A0A0V0Z931"/>
<dbReference type="Proteomes" id="UP000054783">
    <property type="component" value="Unassembled WGS sequence"/>
</dbReference>
<organism evidence="1 2">
    <name type="scientific">Trichinella patagoniensis</name>
    <dbReference type="NCBI Taxonomy" id="990121"/>
    <lineage>
        <taxon>Eukaryota</taxon>
        <taxon>Metazoa</taxon>
        <taxon>Ecdysozoa</taxon>
        <taxon>Nematoda</taxon>
        <taxon>Enoplea</taxon>
        <taxon>Dorylaimia</taxon>
        <taxon>Trichinellida</taxon>
        <taxon>Trichinellidae</taxon>
        <taxon>Trichinella</taxon>
    </lineage>
</organism>
<name>A0A0V0Z931_9BILA</name>
<evidence type="ECO:0000313" key="2">
    <source>
        <dbReference type="Proteomes" id="UP000054783"/>
    </source>
</evidence>
<proteinExistence type="predicted"/>
<dbReference type="Gene3D" id="1.10.30.10">
    <property type="entry name" value="High mobility group box domain"/>
    <property type="match status" value="1"/>
</dbReference>
<sequence>MFLPIPATSGNFMNANVTKYKPQCHFILADQKRHTVTLFYQISLQIYSSFAVRGTLFGIHHYNIILSIERGVSFVAFPFYVFDVINSVTMSEAVNIHVTPYVYYLNWNLANCPFAITDRDFECVFRMCDRKWESMSLTEKQPWIDKCYDDKQPFVAHKLLNELMEKVQKNAANEHTATFRHARPSPTFATKKSMAQMNMKDIHSRNLLDDKE</sequence>
<dbReference type="EMBL" id="JYDQ01000304">
    <property type="protein sequence ID" value="KRY08891.1"/>
    <property type="molecule type" value="Genomic_DNA"/>
</dbReference>
<dbReference type="CDD" id="cd00084">
    <property type="entry name" value="HMG-box_SF"/>
    <property type="match status" value="1"/>
</dbReference>
<accession>A0A0V0Z931</accession>